<proteinExistence type="predicted"/>
<dbReference type="PANTHER" id="PTHR40743">
    <property type="entry name" value="NUCLEOTIDE-DIPHOSPHO-SUGAR TRANSFERASE CONTAINING PROTEIN"/>
    <property type="match status" value="1"/>
</dbReference>
<dbReference type="EMBL" id="MN740876">
    <property type="protein sequence ID" value="QHU16115.1"/>
    <property type="molecule type" value="Genomic_DNA"/>
</dbReference>
<organism evidence="1">
    <name type="scientific">viral metagenome</name>
    <dbReference type="NCBI Taxonomy" id="1070528"/>
    <lineage>
        <taxon>unclassified sequences</taxon>
        <taxon>metagenomes</taxon>
        <taxon>organismal metagenomes</taxon>
    </lineage>
</organism>
<dbReference type="PANTHER" id="PTHR40743:SF1">
    <property type="entry name" value="POSSIBLE GLYCOSYLTRANSFERASE"/>
    <property type="match status" value="1"/>
</dbReference>
<reference evidence="1" key="1">
    <citation type="journal article" date="2020" name="Nature">
        <title>Giant virus diversity and host interactions through global metagenomics.</title>
        <authorList>
            <person name="Schulz F."/>
            <person name="Roux S."/>
            <person name="Paez-Espino D."/>
            <person name="Jungbluth S."/>
            <person name="Walsh D.A."/>
            <person name="Denef V.J."/>
            <person name="McMahon K.D."/>
            <person name="Konstantinidis K.T."/>
            <person name="Eloe-Fadrosh E.A."/>
            <person name="Kyrpides N.C."/>
            <person name="Woyke T."/>
        </authorList>
    </citation>
    <scope>NUCLEOTIDE SEQUENCE</scope>
    <source>
        <strain evidence="1">GVMAG-S-3300011013-78</strain>
    </source>
</reference>
<name>A0A6C0KDL6_9ZZZZ</name>
<accession>A0A6C0KDL6</accession>
<evidence type="ECO:0000313" key="1">
    <source>
        <dbReference type="EMBL" id="QHU16115.1"/>
    </source>
</evidence>
<dbReference type="AlphaFoldDB" id="A0A6C0KDL6"/>
<protein>
    <submittedName>
        <fullName evidence="1">Uncharacterized protein</fullName>
    </submittedName>
</protein>
<sequence>MIGIELSEATIKNREPKEDNIYLINQFFIHHIAERQREIVQCIRKNVNNPYITKIYLLNERIYTNKELGLKNLDKIVQVNIGKRLMYSDIFNFVNNEKLSGYIIFSNSDIFLNETLKNIYYSNLYFEKSAYCQLRYEYNEEHPKRSKLFGPRSDSQDTWMFHTNFKLSSQLTKSFRFNFGKPGCDNKVIYIFKLLGYKVFNDPSFIKTFHIHKSDIRNYNFDKDLINKPHYYVFPPNQTSSHIDELLTPKDRTFKKGSINYTRYDFNNENNKLITYLKRKIENNEKFIIPRIAGIENDCAFIGQVIMSNNNNIPENLLKTINEKICPTMKRNAGIHISDMNTYLAYSRSYCQSFLNSELYLDWEPWGPVYQAIPQSHDFIVNKIPREKVWAYTMDIFHSIHTNPWTHTLRGKRLLIISPFVYSIKEKIEIREKIYGIDLFPECKFVLLQPPQTQGTNPSRPFNIELENMVKFIDSIKDQFDIALVSCGGYGNLVCNEIYNMGKSAIYVGGVLQMYFGIYGGRWLKERSDILRIFMNEYWSRPKEEEKPQGSELIEKGCYW</sequence>